<name>A0A9D1W1Z3_9FIRM</name>
<reference evidence="3" key="2">
    <citation type="submission" date="2021-04" db="EMBL/GenBank/DDBJ databases">
        <authorList>
            <person name="Gilroy R."/>
        </authorList>
    </citation>
    <scope>NUCLEOTIDE SEQUENCE</scope>
    <source>
        <strain evidence="3">ChiGjej4B4-12881</strain>
    </source>
</reference>
<evidence type="ECO:0000313" key="3">
    <source>
        <dbReference type="EMBL" id="HIX51185.1"/>
    </source>
</evidence>
<accession>A0A9D1W1Z3</accession>
<gene>
    <name evidence="3" type="ORF">IAA28_00080</name>
</gene>
<feature type="domain" description="DUF1468" evidence="2">
    <location>
        <begin position="6"/>
        <end position="152"/>
    </location>
</feature>
<evidence type="ECO:0000313" key="4">
    <source>
        <dbReference type="Proteomes" id="UP000886780"/>
    </source>
</evidence>
<dbReference type="AlphaFoldDB" id="A0A9D1W1Z3"/>
<keyword evidence="1" id="KW-0812">Transmembrane</keyword>
<organism evidence="3 4">
    <name type="scientific">Candidatus Lachnoclostridium stercoripullorum</name>
    <dbReference type="NCBI Taxonomy" id="2838635"/>
    <lineage>
        <taxon>Bacteria</taxon>
        <taxon>Bacillati</taxon>
        <taxon>Bacillota</taxon>
        <taxon>Clostridia</taxon>
        <taxon>Lachnospirales</taxon>
        <taxon>Lachnospiraceae</taxon>
    </lineage>
</organism>
<sequence>MVIELIVNILLLGFCIFCFGYVGSTMPVSAVNELGAEQWPQGILILLILAILWNIIKFFRAHKPAEISAAFQAFPGDVAGFFKSKLFIGMVLVVIMAIAYEPIGFMLTCFLFLMAYGLLLGQRNIALLVGTSLLITVILYIGFAVFLGVLLPRGNVSFLRDFALFVESLVPSF</sequence>
<proteinExistence type="predicted"/>
<feature type="transmembrane region" description="Helical" evidence="1">
    <location>
        <begin position="86"/>
        <end position="119"/>
    </location>
</feature>
<feature type="transmembrane region" description="Helical" evidence="1">
    <location>
        <begin position="125"/>
        <end position="151"/>
    </location>
</feature>
<keyword evidence="1" id="KW-1133">Transmembrane helix</keyword>
<feature type="transmembrane region" description="Helical" evidence="1">
    <location>
        <begin position="5"/>
        <end position="22"/>
    </location>
</feature>
<dbReference type="Pfam" id="PF07331">
    <property type="entry name" value="TctB"/>
    <property type="match status" value="1"/>
</dbReference>
<protein>
    <submittedName>
        <fullName evidence="3">Tripartite tricarboxylate transporter TctB family protein</fullName>
    </submittedName>
</protein>
<evidence type="ECO:0000256" key="1">
    <source>
        <dbReference type="SAM" id="Phobius"/>
    </source>
</evidence>
<dbReference type="EMBL" id="DXEU01000003">
    <property type="protein sequence ID" value="HIX51185.1"/>
    <property type="molecule type" value="Genomic_DNA"/>
</dbReference>
<evidence type="ECO:0000259" key="2">
    <source>
        <dbReference type="Pfam" id="PF07331"/>
    </source>
</evidence>
<comment type="caution">
    <text evidence="3">The sequence shown here is derived from an EMBL/GenBank/DDBJ whole genome shotgun (WGS) entry which is preliminary data.</text>
</comment>
<dbReference type="InterPro" id="IPR009936">
    <property type="entry name" value="DUF1468"/>
</dbReference>
<feature type="transmembrane region" description="Helical" evidence="1">
    <location>
        <begin position="42"/>
        <end position="59"/>
    </location>
</feature>
<dbReference type="Proteomes" id="UP000886780">
    <property type="component" value="Unassembled WGS sequence"/>
</dbReference>
<keyword evidence="1" id="KW-0472">Membrane</keyword>
<reference evidence="3" key="1">
    <citation type="journal article" date="2021" name="PeerJ">
        <title>Extensive microbial diversity within the chicken gut microbiome revealed by metagenomics and culture.</title>
        <authorList>
            <person name="Gilroy R."/>
            <person name="Ravi A."/>
            <person name="Getino M."/>
            <person name="Pursley I."/>
            <person name="Horton D.L."/>
            <person name="Alikhan N.F."/>
            <person name="Baker D."/>
            <person name="Gharbi K."/>
            <person name="Hall N."/>
            <person name="Watson M."/>
            <person name="Adriaenssens E.M."/>
            <person name="Foster-Nyarko E."/>
            <person name="Jarju S."/>
            <person name="Secka A."/>
            <person name="Antonio M."/>
            <person name="Oren A."/>
            <person name="Chaudhuri R.R."/>
            <person name="La Ragione R."/>
            <person name="Hildebrand F."/>
            <person name="Pallen M.J."/>
        </authorList>
    </citation>
    <scope>NUCLEOTIDE SEQUENCE</scope>
    <source>
        <strain evidence="3">ChiGjej4B4-12881</strain>
    </source>
</reference>